<feature type="compositionally biased region" description="Polar residues" evidence="1">
    <location>
        <begin position="752"/>
        <end position="766"/>
    </location>
</feature>
<feature type="compositionally biased region" description="Polar residues" evidence="1">
    <location>
        <begin position="1003"/>
        <end position="1015"/>
    </location>
</feature>
<feature type="compositionally biased region" description="Polar residues" evidence="1">
    <location>
        <begin position="829"/>
        <end position="842"/>
    </location>
</feature>
<dbReference type="AlphaFoldDB" id="A0A2U3E3E0"/>
<accession>A0A2U3E3E0</accession>
<gene>
    <name evidence="2" type="ORF">PCL_01413</name>
</gene>
<feature type="region of interest" description="Disordered" evidence="1">
    <location>
        <begin position="480"/>
        <end position="587"/>
    </location>
</feature>
<feature type="region of interest" description="Disordered" evidence="1">
    <location>
        <begin position="732"/>
        <end position="787"/>
    </location>
</feature>
<dbReference type="EMBL" id="LCWV01000013">
    <property type="protein sequence ID" value="PWI69028.1"/>
    <property type="molecule type" value="Genomic_DNA"/>
</dbReference>
<feature type="region of interest" description="Disordered" evidence="1">
    <location>
        <begin position="813"/>
        <end position="1173"/>
    </location>
</feature>
<reference evidence="2 3" key="1">
    <citation type="journal article" date="2016" name="Front. Microbiol.">
        <title>Genome and transcriptome sequences reveal the specific parasitism of the nematophagous Purpureocillium lilacinum 36-1.</title>
        <authorList>
            <person name="Xie J."/>
            <person name="Li S."/>
            <person name="Mo C."/>
            <person name="Xiao X."/>
            <person name="Peng D."/>
            <person name="Wang G."/>
            <person name="Xiao Y."/>
        </authorList>
    </citation>
    <scope>NUCLEOTIDE SEQUENCE [LARGE SCALE GENOMIC DNA]</scope>
    <source>
        <strain evidence="2 3">36-1</strain>
    </source>
</reference>
<feature type="compositionally biased region" description="Basic residues" evidence="1">
    <location>
        <begin position="932"/>
        <end position="943"/>
    </location>
</feature>
<feature type="compositionally biased region" description="Polar residues" evidence="1">
    <location>
        <begin position="418"/>
        <end position="428"/>
    </location>
</feature>
<feature type="compositionally biased region" description="Basic and acidic residues" evidence="1">
    <location>
        <begin position="384"/>
        <end position="395"/>
    </location>
</feature>
<sequence>MDATDCPATGGGLPLANINPLPTFFIRFFPVAGHQTATQNSTAAPLSQTTIRWTSCLALRDALYRAPAWTRVPAESRIPSKPFTIMKKIGMPTRYVLTTRPAKLLTVQELQAQDAKLELPSAKRRRSNKYTPSVNEIDIHASPQSMAEITNAFMQAKGASLIPPYSQTLANDAAVDLANSMLALDPEILLQDIEYLKKRATTSTPAKRRIDRNYHIERDGLVGGYRLRGYDQVWHIVLRTIHSDTRQVNLKAAAIAEVSSNLQELRRDPRKHIAHQGAPELSDIADVTEPESSLALMRPPSLPADAKSPTKREPQPSSPIKARRLSDTMVPLPPASSPRTEPSPTKSASPPSTPYVDTPAPRKIVATSPSLKATAATAAVTGSPRREESPTKGEKSTSPSPFALSSSPPDRPVAPTPSRWNRQDPSTPLTGLSERRGSGLGLVDSIPPATPALPPSTLRGIDAGEGEVFNFGCTSSSFTALPMSGSLAASGGSRRSSGSSKGGRRKSEPLIRSLQRSRTGGRPSLSPEKLSSYATSPGADTAGGSRRGGVHTPDMANTPDISSGSFETPALSWGKLTGRQPAPIRETPKISRAVFNVDARQNPDIFGGAQSVGHAVSAVDHLAKIAEERCGGAARVVIEQAMDKLFVRFKLPLEFASKFAESQRHDESRFTVTPSAISSSPRVRFPAQPMNVGNESSPATPGLSSESIYATDDERTTSFDPNSVAQDQTLVVGDFGSPSDSPADATTLDLPSVNTTRLLQTPTMTGITYAPSPGAALQTPAPFPALQTPTLHSALDATEGANVDASSAKIAEKANHPTTSQSTPTFTPLNNPGQLLAKNNPSVPEAAQEKSQESQQTKRLEFDSPGRDYMRDFIMRSKPKRLSTTETGSPIAPPSKRQPLVAKSPNMESPQKAKRKADEDELAQGPTPLKKGAGRLTKRTRRHKESEPDPSTDRHMDATEKSDKPAMTDETANRLAEGADGEEDAVEMQEAPVARRSSRLRNQKQPTSAPKSSIPTAIKLGARSGAGRGGTVKRAAQTDLSSQTRENTRKNKGNADYPSEVLARQASESDEMEVAAADTDNKKPSKKGTNVGWKEPLVAHKEEKTEKPKRGRPAKTKATLGNTGITKPSKVAKPSATATKERSAQVAAKMGMSGNGTPARPARVTRSSARNKQ</sequence>
<feature type="compositionally biased region" description="Basic and acidic residues" evidence="1">
    <location>
        <begin position="944"/>
        <end position="967"/>
    </location>
</feature>
<feature type="compositionally biased region" description="Basic and acidic residues" evidence="1">
    <location>
        <begin position="1097"/>
        <end position="1108"/>
    </location>
</feature>
<feature type="compositionally biased region" description="Low complexity" evidence="1">
    <location>
        <begin position="340"/>
        <end position="350"/>
    </location>
</feature>
<protein>
    <submittedName>
        <fullName evidence="2">Uncharacterized protein</fullName>
    </submittedName>
</protein>
<comment type="caution">
    <text evidence="2">The sequence shown here is derived from an EMBL/GenBank/DDBJ whole genome shotgun (WGS) entry which is preliminary data.</text>
</comment>
<feature type="region of interest" description="Disordered" evidence="1">
    <location>
        <begin position="290"/>
        <end position="463"/>
    </location>
</feature>
<organism evidence="2 3">
    <name type="scientific">Purpureocillium lilacinum</name>
    <name type="common">Paecilomyces lilacinus</name>
    <dbReference type="NCBI Taxonomy" id="33203"/>
    <lineage>
        <taxon>Eukaryota</taxon>
        <taxon>Fungi</taxon>
        <taxon>Dikarya</taxon>
        <taxon>Ascomycota</taxon>
        <taxon>Pezizomycotina</taxon>
        <taxon>Sordariomycetes</taxon>
        <taxon>Hypocreomycetidae</taxon>
        <taxon>Hypocreales</taxon>
        <taxon>Ophiocordycipitaceae</taxon>
        <taxon>Purpureocillium</taxon>
    </lineage>
</organism>
<name>A0A2U3E3E0_PURLI</name>
<dbReference type="Proteomes" id="UP000245956">
    <property type="component" value="Unassembled WGS sequence"/>
</dbReference>
<feature type="compositionally biased region" description="Low complexity" evidence="1">
    <location>
        <begin position="396"/>
        <end position="408"/>
    </location>
</feature>
<evidence type="ECO:0000313" key="3">
    <source>
        <dbReference type="Proteomes" id="UP000245956"/>
    </source>
</evidence>
<evidence type="ECO:0000256" key="1">
    <source>
        <dbReference type="SAM" id="MobiDB-lite"/>
    </source>
</evidence>
<evidence type="ECO:0000313" key="2">
    <source>
        <dbReference type="EMBL" id="PWI69028.1"/>
    </source>
</evidence>
<proteinExistence type="predicted"/>
<feature type="compositionally biased region" description="Low complexity" evidence="1">
    <location>
        <begin position="817"/>
        <end position="828"/>
    </location>
</feature>
<feature type="compositionally biased region" description="Low complexity" evidence="1">
    <location>
        <begin position="484"/>
        <end position="499"/>
    </location>
</feature>
<feature type="compositionally biased region" description="Basic and acidic residues" evidence="1">
    <location>
        <begin position="847"/>
        <end position="875"/>
    </location>
</feature>